<protein>
    <submittedName>
        <fullName evidence="3">LuxR family transcriptional regulator</fullName>
    </submittedName>
</protein>
<dbReference type="OrthoDB" id="9789954at2"/>
<gene>
    <name evidence="3" type="ORF">DSOL_1324</name>
</gene>
<evidence type="ECO:0000259" key="2">
    <source>
        <dbReference type="Pfam" id="PF09860"/>
    </source>
</evidence>
<dbReference type="Proteomes" id="UP000186102">
    <property type="component" value="Unassembled WGS sequence"/>
</dbReference>
<dbReference type="Pfam" id="PF09860">
    <property type="entry name" value="DUF2087"/>
    <property type="match status" value="1"/>
</dbReference>
<dbReference type="SUPFAM" id="SSF82771">
    <property type="entry name" value="GIY-YIG endonuclease"/>
    <property type="match status" value="1"/>
</dbReference>
<evidence type="ECO:0000256" key="1">
    <source>
        <dbReference type="SAM" id="Coils"/>
    </source>
</evidence>
<name>A0A1Q8QZS7_9FIRM</name>
<dbReference type="STRING" id="1888891.DSOL_1324"/>
<keyword evidence="1" id="KW-0175">Coiled coil</keyword>
<dbReference type="Gene3D" id="1.10.10.10">
    <property type="entry name" value="Winged helix-like DNA-binding domain superfamily/Winged helix DNA-binding domain"/>
    <property type="match status" value="1"/>
</dbReference>
<dbReference type="InterPro" id="IPR018656">
    <property type="entry name" value="DUF2087"/>
</dbReference>
<sequence length="382" mass="45465">MKISDLFWNAEFEDLKSGYVQEEDHYVCLLCGKKIEKGIIYHEDEVFYEASKYMRIHIEKLHQSVFEYLNKLDKKLTGLTDHQNNLLRLFYEGKSDAEVQKEMGIGSASTIRNHRFSLKEKERQSKVYLVMMELLKEKTKNQSTFLTPPKTAKMVDDRYKVTQKDNDKLLRTFFPEGTDGPLKTFSIKEKHKLVVLQEIVKRFQGERTYTEKEINQILKLVYPDFATLRRYLIEYGFLDRTPDGREYWLRNDSGNKEEITMDRKEELKRQYKETKSEAGVYQIRNTKNEKVFVESTMNFKTINGKRFTLETGTYQNRLLQNEWNEFGEEVFVFEVLEILEIPETGYFDAKDALKKLKEKWLEKLQPYGERGYNTLKPLPRNA</sequence>
<evidence type="ECO:0000313" key="4">
    <source>
        <dbReference type="Proteomes" id="UP000186102"/>
    </source>
</evidence>
<accession>A0A1Q8QZS7</accession>
<dbReference type="Gene3D" id="3.40.1440.10">
    <property type="entry name" value="GIY-YIG endonuclease"/>
    <property type="match status" value="1"/>
</dbReference>
<dbReference type="RefSeq" id="WP_075364056.1">
    <property type="nucleotide sequence ID" value="NZ_MLBF01000006.1"/>
</dbReference>
<dbReference type="InterPro" id="IPR036388">
    <property type="entry name" value="WH-like_DNA-bd_sf"/>
</dbReference>
<dbReference type="AlphaFoldDB" id="A0A1Q8QZS7"/>
<dbReference type="EMBL" id="MLBF01000006">
    <property type="protein sequence ID" value="OLN32878.1"/>
    <property type="molecule type" value="Genomic_DNA"/>
</dbReference>
<evidence type="ECO:0000313" key="3">
    <source>
        <dbReference type="EMBL" id="OLN32878.1"/>
    </source>
</evidence>
<organism evidence="3 4">
    <name type="scientific">Desulfosporosinus metallidurans</name>
    <dbReference type="NCBI Taxonomy" id="1888891"/>
    <lineage>
        <taxon>Bacteria</taxon>
        <taxon>Bacillati</taxon>
        <taxon>Bacillota</taxon>
        <taxon>Clostridia</taxon>
        <taxon>Eubacteriales</taxon>
        <taxon>Desulfitobacteriaceae</taxon>
        <taxon>Desulfosporosinus</taxon>
    </lineage>
</organism>
<dbReference type="CDD" id="cd10451">
    <property type="entry name" value="GIY-YIG_LuxR_like"/>
    <property type="match status" value="1"/>
</dbReference>
<feature type="coiled-coil region" evidence="1">
    <location>
        <begin position="257"/>
        <end position="284"/>
    </location>
</feature>
<keyword evidence="4" id="KW-1185">Reference proteome</keyword>
<proteinExistence type="predicted"/>
<dbReference type="InterPro" id="IPR035901">
    <property type="entry name" value="GIY-YIG_endonuc_sf"/>
</dbReference>
<feature type="domain" description="DUF2087" evidence="2">
    <location>
        <begin position="182"/>
        <end position="249"/>
    </location>
</feature>
<reference evidence="3 4" key="1">
    <citation type="submission" date="2016-09" db="EMBL/GenBank/DDBJ databases">
        <title>Complete genome of Desulfosporosinus sp. OL.</title>
        <authorList>
            <person name="Mardanov A."/>
            <person name="Beletsky A."/>
            <person name="Panova A."/>
            <person name="Karnachuk O."/>
            <person name="Ravin N."/>
        </authorList>
    </citation>
    <scope>NUCLEOTIDE SEQUENCE [LARGE SCALE GENOMIC DNA]</scope>
    <source>
        <strain evidence="3 4">OL</strain>
    </source>
</reference>
<comment type="caution">
    <text evidence="3">The sequence shown here is derived from an EMBL/GenBank/DDBJ whole genome shotgun (WGS) entry which is preliminary data.</text>
</comment>